<organism evidence="1">
    <name type="scientific">uncultured Lactobacillus sp</name>
    <dbReference type="NCBI Taxonomy" id="153152"/>
    <lineage>
        <taxon>Bacteria</taxon>
        <taxon>Bacillati</taxon>
        <taxon>Bacillota</taxon>
        <taxon>Bacilli</taxon>
        <taxon>Lactobacillales</taxon>
        <taxon>Lactobacillaceae</taxon>
        <taxon>Lactobacillus</taxon>
        <taxon>environmental samples</taxon>
    </lineage>
</organism>
<accession>A0A060CN87</accession>
<dbReference type="AlphaFoldDB" id="A0A060CN87"/>
<evidence type="ECO:0000313" key="1">
    <source>
        <dbReference type="EMBL" id="AIA94620.1"/>
    </source>
</evidence>
<dbReference type="SUPFAM" id="SSF53448">
    <property type="entry name" value="Nucleotide-diphospho-sugar transferases"/>
    <property type="match status" value="1"/>
</dbReference>
<protein>
    <submittedName>
        <fullName evidence="1">CAZy families GT2 protein</fullName>
    </submittedName>
</protein>
<dbReference type="InterPro" id="IPR029044">
    <property type="entry name" value="Nucleotide-diphossugar_trans"/>
</dbReference>
<dbReference type="EMBL" id="KF127267">
    <property type="protein sequence ID" value="AIA94620.1"/>
    <property type="molecule type" value="Genomic_DNA"/>
</dbReference>
<sequence>MFFGVSTNWFRKIISSGSVIAKQMFIKLGLFSEELFIDFVDYEWCWRARQHGYHVFVDQNVFLKHQLGWEKS</sequence>
<dbReference type="Gene3D" id="3.90.550.10">
    <property type="entry name" value="Spore Coat Polysaccharide Biosynthesis Protein SpsA, Chain A"/>
    <property type="match status" value="1"/>
</dbReference>
<proteinExistence type="predicted"/>
<reference evidence="1" key="1">
    <citation type="journal article" date="2013" name="Environ. Microbiol.">
        <title>Seasonally variable intestinal metagenomes of the red palm weevil (Rhynchophorus ferrugineus).</title>
        <authorList>
            <person name="Jia S."/>
            <person name="Zhang X."/>
            <person name="Zhang G."/>
            <person name="Yin A."/>
            <person name="Zhang S."/>
            <person name="Li F."/>
            <person name="Wang L."/>
            <person name="Zhao D."/>
            <person name="Yun Q."/>
            <person name="Tala"/>
            <person name="Wang J."/>
            <person name="Sun G."/>
            <person name="Baabdullah M."/>
            <person name="Yu X."/>
            <person name="Hu S."/>
            <person name="Al-Mssallem I.S."/>
            <person name="Yu J."/>
        </authorList>
    </citation>
    <scope>NUCLEOTIDE SEQUENCE</scope>
</reference>
<name>A0A060CN87_9LACO</name>